<dbReference type="AlphaFoldDB" id="A0A8C3MN88"/>
<protein>
    <submittedName>
        <fullName evidence="1">Uncharacterized protein</fullName>
    </submittedName>
</protein>
<name>A0A8C3MN88_GEOPR</name>
<evidence type="ECO:0000313" key="1">
    <source>
        <dbReference type="Ensembl" id="ENSCPVP00000008893.1"/>
    </source>
</evidence>
<reference evidence="1" key="1">
    <citation type="submission" date="2020-02" db="EMBL/GenBank/DDBJ databases">
        <authorList>
            <person name="Enbody D E."/>
            <person name="Pettersson E M."/>
        </authorList>
    </citation>
    <scope>NUCLEOTIDE SEQUENCE [LARGE SCALE GENOMIC DNA]</scope>
</reference>
<keyword evidence="2" id="KW-1185">Reference proteome</keyword>
<accession>A0A8C3MN88</accession>
<evidence type="ECO:0000313" key="2">
    <source>
        <dbReference type="Proteomes" id="UP000694382"/>
    </source>
</evidence>
<reference evidence="1" key="3">
    <citation type="submission" date="2025-09" db="UniProtKB">
        <authorList>
            <consortium name="Ensembl"/>
        </authorList>
    </citation>
    <scope>IDENTIFICATION</scope>
</reference>
<reference evidence="1" key="2">
    <citation type="submission" date="2025-08" db="UniProtKB">
        <authorList>
            <consortium name="Ensembl"/>
        </authorList>
    </citation>
    <scope>IDENTIFICATION</scope>
</reference>
<organism evidence="1 2">
    <name type="scientific">Geospiza parvula</name>
    <name type="common">Small tree-finch</name>
    <name type="synonym">Camarhynchus parvulus</name>
    <dbReference type="NCBI Taxonomy" id="87175"/>
    <lineage>
        <taxon>Eukaryota</taxon>
        <taxon>Metazoa</taxon>
        <taxon>Chordata</taxon>
        <taxon>Craniata</taxon>
        <taxon>Vertebrata</taxon>
        <taxon>Euteleostomi</taxon>
        <taxon>Archelosauria</taxon>
        <taxon>Archosauria</taxon>
        <taxon>Dinosauria</taxon>
        <taxon>Saurischia</taxon>
        <taxon>Theropoda</taxon>
        <taxon>Coelurosauria</taxon>
        <taxon>Aves</taxon>
        <taxon>Neognathae</taxon>
        <taxon>Neoaves</taxon>
        <taxon>Telluraves</taxon>
        <taxon>Australaves</taxon>
        <taxon>Passeriformes</taxon>
        <taxon>Thraupidae</taxon>
        <taxon>Camarhynchus</taxon>
    </lineage>
</organism>
<dbReference type="Proteomes" id="UP000694382">
    <property type="component" value="Chromosome 1A"/>
</dbReference>
<proteinExistence type="predicted"/>
<sequence>KQNILEPNDPLSTLEEGDFVPLSYDCSTRIRQVLLQVCSSPQKCMCRMLEMCFSRTRPSRFQSQGQSKVTARENFCVVEAGLVQSCPFYIKGQLCALRPEISLILNTFVSGLVPRYYSCAA</sequence>
<dbReference type="Ensembl" id="ENSCPVT00000009265.2">
    <property type="protein sequence ID" value="ENSCPVP00000008893.1"/>
    <property type="gene ID" value="ENSCPVG00000006491.2"/>
</dbReference>